<protein>
    <submittedName>
        <fullName evidence="2">Uncharacterized protein</fullName>
    </submittedName>
</protein>
<dbReference type="Proteomes" id="UP000237640">
    <property type="component" value="Unassembled WGS sequence"/>
</dbReference>
<dbReference type="EMBL" id="PVYX01000001">
    <property type="protein sequence ID" value="PRX57076.1"/>
    <property type="molecule type" value="Genomic_DNA"/>
</dbReference>
<dbReference type="PROSITE" id="PS51257">
    <property type="entry name" value="PROKAR_LIPOPROTEIN"/>
    <property type="match status" value="1"/>
</dbReference>
<feature type="chain" id="PRO_5015510393" evidence="1">
    <location>
        <begin position="22"/>
        <end position="168"/>
    </location>
</feature>
<keyword evidence="3" id="KW-1185">Reference proteome</keyword>
<evidence type="ECO:0000313" key="3">
    <source>
        <dbReference type="Proteomes" id="UP000237640"/>
    </source>
</evidence>
<proteinExistence type="predicted"/>
<comment type="caution">
    <text evidence="2">The sequence shown here is derived from an EMBL/GenBank/DDBJ whole genome shotgun (WGS) entry which is preliminary data.</text>
</comment>
<gene>
    <name evidence="2" type="ORF">CLV81_1077</name>
</gene>
<sequence>MKRLISIVLLFLLFGCSPNPSTNNSWKVVLKTDKEGAVLEGSKDALMAAIRGGADIKIGWGAKREDLSIEHLSKPIWLAVLSEKEVMAHLDPQVLSGIDWDGLNASYEDVSLLQKEWRVVLTTKGDFDAVWYDKKADTLIRRWPQKHIMTWFAKDDSNETPVPLFSRN</sequence>
<feature type="signal peptide" evidence="1">
    <location>
        <begin position="1"/>
        <end position="21"/>
    </location>
</feature>
<dbReference type="RefSeq" id="WP_146129828.1">
    <property type="nucleotide sequence ID" value="NZ_PVYX01000001.1"/>
</dbReference>
<name>A0A2T0MHR1_9FLAO</name>
<dbReference type="AlphaFoldDB" id="A0A2T0MHR1"/>
<evidence type="ECO:0000313" key="2">
    <source>
        <dbReference type="EMBL" id="PRX57076.1"/>
    </source>
</evidence>
<organism evidence="2 3">
    <name type="scientific">Flagellimonas meridianipacifica</name>
    <dbReference type="NCBI Taxonomy" id="1080225"/>
    <lineage>
        <taxon>Bacteria</taxon>
        <taxon>Pseudomonadati</taxon>
        <taxon>Bacteroidota</taxon>
        <taxon>Flavobacteriia</taxon>
        <taxon>Flavobacteriales</taxon>
        <taxon>Flavobacteriaceae</taxon>
        <taxon>Flagellimonas</taxon>
    </lineage>
</organism>
<accession>A0A2T0MHR1</accession>
<keyword evidence="1" id="KW-0732">Signal</keyword>
<dbReference type="OrthoDB" id="1428447at2"/>
<reference evidence="2 3" key="1">
    <citation type="submission" date="2018-03" db="EMBL/GenBank/DDBJ databases">
        <title>Genomic Encyclopedia of Archaeal and Bacterial Type Strains, Phase II (KMG-II): from individual species to whole genera.</title>
        <authorList>
            <person name="Goeker M."/>
        </authorList>
    </citation>
    <scope>NUCLEOTIDE SEQUENCE [LARGE SCALE GENOMIC DNA]</scope>
    <source>
        <strain evidence="2 3">DSM 25027</strain>
    </source>
</reference>
<evidence type="ECO:0000256" key="1">
    <source>
        <dbReference type="SAM" id="SignalP"/>
    </source>
</evidence>